<dbReference type="PANTHER" id="PTHR43424:SF1">
    <property type="entry name" value="LOCUS PUTATIVE PROTEIN 1-RELATED"/>
    <property type="match status" value="1"/>
</dbReference>
<keyword evidence="1" id="KW-0472">Membrane</keyword>
<dbReference type="KEGG" id="scas:SACC_28860"/>
<keyword evidence="1" id="KW-1133">Transmembrane helix</keyword>
<name>A0AAQ4CVN8_9CREN</name>
<feature type="transmembrane region" description="Helical" evidence="1">
    <location>
        <begin position="49"/>
        <end position="71"/>
    </location>
</feature>
<dbReference type="Proteomes" id="UP001319921">
    <property type="component" value="Chromosome"/>
</dbReference>
<feature type="transmembrane region" description="Helical" evidence="1">
    <location>
        <begin position="83"/>
        <end position="98"/>
    </location>
</feature>
<keyword evidence="1" id="KW-0812">Transmembrane</keyword>
<evidence type="ECO:0000256" key="1">
    <source>
        <dbReference type="SAM" id="Phobius"/>
    </source>
</evidence>
<accession>A0AAQ4CVN8</accession>
<dbReference type="EMBL" id="AP025226">
    <property type="protein sequence ID" value="BDB99869.1"/>
    <property type="molecule type" value="Genomic_DNA"/>
</dbReference>
<reference evidence="2 3" key="1">
    <citation type="journal article" date="2022" name="Microbiol. Resour. Announc.">
        <title>Complete Genome Sequence of the Hyperthermophilic and Acidophilic Archaeon Saccharolobus caldissimus Strain HS-3T.</title>
        <authorList>
            <person name="Sakai H.D."/>
            <person name="Kurosawa N."/>
        </authorList>
    </citation>
    <scope>NUCLEOTIDE SEQUENCE [LARGE SCALE GENOMIC DNA]</scope>
    <source>
        <strain evidence="2 3">JCM32116</strain>
    </source>
</reference>
<dbReference type="AlphaFoldDB" id="A0AAQ4CVN8"/>
<evidence type="ECO:0000313" key="2">
    <source>
        <dbReference type="EMBL" id="BDB99869.1"/>
    </source>
</evidence>
<feature type="transmembrane region" description="Helical" evidence="1">
    <location>
        <begin position="104"/>
        <end position="122"/>
    </location>
</feature>
<evidence type="ECO:0000313" key="3">
    <source>
        <dbReference type="Proteomes" id="UP001319921"/>
    </source>
</evidence>
<keyword evidence="3" id="KW-1185">Reference proteome</keyword>
<gene>
    <name evidence="2" type="ORF">SACC_28860</name>
</gene>
<protein>
    <recommendedName>
        <fullName evidence="4">Polysaccharide biosynthesis protein C-terminal domain-containing protein</fullName>
    </recommendedName>
</protein>
<proteinExistence type="predicted"/>
<organism evidence="2 3">
    <name type="scientific">Saccharolobus caldissimus</name>
    <dbReference type="NCBI Taxonomy" id="1702097"/>
    <lineage>
        <taxon>Archaea</taxon>
        <taxon>Thermoproteota</taxon>
        <taxon>Thermoprotei</taxon>
        <taxon>Sulfolobales</taxon>
        <taxon>Sulfolobaceae</taxon>
        <taxon>Saccharolobus</taxon>
    </lineage>
</organism>
<sequence>MTLPFPIQSLVNFIIASKKDLRPFLVLSIINGGLTLLTSFLLIPRLGVVGGAISQVIVSILSSSFIVFYALRTSTFIPSRKEIMLLLSMPLMGIYEVFVDPQFLDLILLLLVILIFKAFKVIEKEDVKLVESFLPSKLKFISYILQLIS</sequence>
<feature type="transmembrane region" description="Helical" evidence="1">
    <location>
        <begin position="24"/>
        <end position="43"/>
    </location>
</feature>
<dbReference type="PANTHER" id="PTHR43424">
    <property type="entry name" value="LOCUS PUTATIVE PROTEIN 1-RELATED"/>
    <property type="match status" value="1"/>
</dbReference>
<evidence type="ECO:0008006" key="4">
    <source>
        <dbReference type="Google" id="ProtNLM"/>
    </source>
</evidence>
<dbReference type="InterPro" id="IPR052556">
    <property type="entry name" value="PolySynth_Transporter"/>
</dbReference>